<gene>
    <name evidence="1" type="ORF">SAMN02982922_0146</name>
</gene>
<reference evidence="1 2" key="1">
    <citation type="submission" date="2017-04" db="EMBL/GenBank/DDBJ databases">
        <authorList>
            <person name="Afonso C.L."/>
            <person name="Miller P.J."/>
            <person name="Scott M.A."/>
            <person name="Spackman E."/>
            <person name="Goraichik I."/>
            <person name="Dimitrov K.M."/>
            <person name="Suarez D.L."/>
            <person name="Swayne D.E."/>
        </authorList>
    </citation>
    <scope>NUCLEOTIDE SEQUENCE [LARGE SCALE GENOMIC DNA]</scope>
    <source>
        <strain evidence="1 2">B5P</strain>
    </source>
</reference>
<sequence length="95" mass="10015">MGLGLAAELRFPMTALGLRPKNQTLIQTAEGFSGAMTSLRSVVLEPGWIAAVIATGHTGDELRFRCFGAKNIVDELNPAPAYELIGTAGSLPKIC</sequence>
<evidence type="ECO:0000313" key="1">
    <source>
        <dbReference type="EMBL" id="SMH26307.1"/>
    </source>
</evidence>
<protein>
    <submittedName>
        <fullName evidence="1">Uncharacterized protein</fullName>
    </submittedName>
</protein>
<keyword evidence="2" id="KW-1185">Reference proteome</keyword>
<proteinExistence type="predicted"/>
<organism evidence="1 2">
    <name type="scientific">Mesorhizobium australicum</name>
    <dbReference type="NCBI Taxonomy" id="536018"/>
    <lineage>
        <taxon>Bacteria</taxon>
        <taxon>Pseudomonadati</taxon>
        <taxon>Pseudomonadota</taxon>
        <taxon>Alphaproteobacteria</taxon>
        <taxon>Hyphomicrobiales</taxon>
        <taxon>Phyllobacteriaceae</taxon>
        <taxon>Mesorhizobium</taxon>
    </lineage>
</organism>
<name>A0A1X7MQA3_9HYPH</name>
<dbReference type="AlphaFoldDB" id="A0A1X7MQA3"/>
<evidence type="ECO:0000313" key="2">
    <source>
        <dbReference type="Proteomes" id="UP000193083"/>
    </source>
</evidence>
<accession>A0A1X7MQA3</accession>
<dbReference type="Proteomes" id="UP000193083">
    <property type="component" value="Unassembled WGS sequence"/>
</dbReference>
<dbReference type="EMBL" id="FXBL01000002">
    <property type="protein sequence ID" value="SMH26307.1"/>
    <property type="molecule type" value="Genomic_DNA"/>
</dbReference>